<evidence type="ECO:0000256" key="1">
    <source>
        <dbReference type="ARBA" id="ARBA00004196"/>
    </source>
</evidence>
<dbReference type="InterPro" id="IPR014755">
    <property type="entry name" value="Cu-Rt/internalin_Ig-like"/>
</dbReference>
<keyword evidence="5" id="KW-1133">Transmembrane helix</keyword>
<evidence type="ECO:0000313" key="9">
    <source>
        <dbReference type="Proteomes" id="UP001364890"/>
    </source>
</evidence>
<feature type="signal peptide" evidence="6">
    <location>
        <begin position="1"/>
        <end position="21"/>
    </location>
</feature>
<dbReference type="InterPro" id="IPR014756">
    <property type="entry name" value="Ig_E-set"/>
</dbReference>
<dbReference type="InterPro" id="IPR007348">
    <property type="entry name" value="CopC_dom"/>
</dbReference>
<protein>
    <submittedName>
        <fullName evidence="8">Copper resistance protein CopC</fullName>
    </submittedName>
</protein>
<accession>A0ABU8F898</accession>
<evidence type="ECO:0000259" key="7">
    <source>
        <dbReference type="Pfam" id="PF04234"/>
    </source>
</evidence>
<dbReference type="RefSeq" id="WP_336498777.1">
    <property type="nucleotide sequence ID" value="NZ_JBAWSY010000017.1"/>
</dbReference>
<dbReference type="Gene3D" id="2.60.40.1220">
    <property type="match status" value="1"/>
</dbReference>
<evidence type="ECO:0000256" key="2">
    <source>
        <dbReference type="ARBA" id="ARBA00022723"/>
    </source>
</evidence>
<keyword evidence="5" id="KW-0812">Transmembrane</keyword>
<evidence type="ECO:0000256" key="3">
    <source>
        <dbReference type="ARBA" id="ARBA00022729"/>
    </source>
</evidence>
<keyword evidence="3 6" id="KW-0732">Signal</keyword>
<keyword evidence="2" id="KW-0479">Metal-binding</keyword>
<dbReference type="Proteomes" id="UP001364890">
    <property type="component" value="Unassembled WGS sequence"/>
</dbReference>
<keyword evidence="9" id="KW-1185">Reference proteome</keyword>
<evidence type="ECO:0000313" key="8">
    <source>
        <dbReference type="EMBL" id="MEI4771225.1"/>
    </source>
</evidence>
<dbReference type="Pfam" id="PF04234">
    <property type="entry name" value="CopC"/>
    <property type="match status" value="1"/>
</dbReference>
<sequence>MKKIILVSFIFMFAFANSAWAHTGLESSNPESGQVVTEELNEISLNFEGKIEQSSTFELLNSNGESIPVENISINENQMIGTLAMPLVTDSYEIAWMIVGADGHPIEGTIPFTVEISSAETTEDEEVEQAETIAAPSTDQIDETEEDESSSNIIPIIVIALIVIIGGVFFWLRRKK</sequence>
<name>A0ABU8F898_9BACI</name>
<feature type="transmembrane region" description="Helical" evidence="5">
    <location>
        <begin position="153"/>
        <end position="172"/>
    </location>
</feature>
<evidence type="ECO:0000256" key="5">
    <source>
        <dbReference type="SAM" id="Phobius"/>
    </source>
</evidence>
<dbReference type="PANTHER" id="PTHR34820:SF4">
    <property type="entry name" value="INNER MEMBRANE PROTEIN YEBZ"/>
    <property type="match status" value="1"/>
</dbReference>
<dbReference type="SUPFAM" id="SSF81296">
    <property type="entry name" value="E set domains"/>
    <property type="match status" value="1"/>
</dbReference>
<reference evidence="8 9" key="1">
    <citation type="submission" date="2024-01" db="EMBL/GenBank/DDBJ databases">
        <title>Seven novel Bacillus-like species.</title>
        <authorList>
            <person name="Liu G."/>
        </authorList>
    </citation>
    <scope>NUCLEOTIDE SEQUENCE [LARGE SCALE GENOMIC DNA]</scope>
    <source>
        <strain evidence="8 9">FJAT-51614</strain>
    </source>
</reference>
<keyword evidence="4" id="KW-0186">Copper</keyword>
<keyword evidence="5" id="KW-0472">Membrane</keyword>
<comment type="subcellular location">
    <subcellularLocation>
        <location evidence="1">Cell envelope</location>
    </subcellularLocation>
</comment>
<dbReference type="InterPro" id="IPR032694">
    <property type="entry name" value="CopC/D"/>
</dbReference>
<dbReference type="PANTHER" id="PTHR34820">
    <property type="entry name" value="INNER MEMBRANE PROTEIN YEBZ"/>
    <property type="match status" value="1"/>
</dbReference>
<dbReference type="EMBL" id="JBAWSY010000017">
    <property type="protein sequence ID" value="MEI4771225.1"/>
    <property type="molecule type" value="Genomic_DNA"/>
</dbReference>
<feature type="domain" description="CopC" evidence="7">
    <location>
        <begin position="22"/>
        <end position="114"/>
    </location>
</feature>
<organism evidence="8 9">
    <name type="scientific">Psychrobacillus mangrovi</name>
    <dbReference type="NCBI Taxonomy" id="3117745"/>
    <lineage>
        <taxon>Bacteria</taxon>
        <taxon>Bacillati</taxon>
        <taxon>Bacillota</taxon>
        <taxon>Bacilli</taxon>
        <taxon>Bacillales</taxon>
        <taxon>Bacillaceae</taxon>
        <taxon>Psychrobacillus</taxon>
    </lineage>
</organism>
<comment type="caution">
    <text evidence="8">The sequence shown here is derived from an EMBL/GenBank/DDBJ whole genome shotgun (WGS) entry which is preliminary data.</text>
</comment>
<evidence type="ECO:0000256" key="6">
    <source>
        <dbReference type="SAM" id="SignalP"/>
    </source>
</evidence>
<evidence type="ECO:0000256" key="4">
    <source>
        <dbReference type="ARBA" id="ARBA00023008"/>
    </source>
</evidence>
<gene>
    <name evidence="8" type="ORF">WAX74_16495</name>
</gene>
<feature type="chain" id="PRO_5045727026" evidence="6">
    <location>
        <begin position="22"/>
        <end position="176"/>
    </location>
</feature>
<proteinExistence type="predicted"/>